<dbReference type="KEGG" id="dsq:DICSQDRAFT_130102"/>
<organism evidence="2 3">
    <name type="scientific">Dichomitus squalens (strain LYAD-421)</name>
    <name type="common">Western red white-rot fungus</name>
    <dbReference type="NCBI Taxonomy" id="732165"/>
    <lineage>
        <taxon>Eukaryota</taxon>
        <taxon>Fungi</taxon>
        <taxon>Dikarya</taxon>
        <taxon>Basidiomycota</taxon>
        <taxon>Agaricomycotina</taxon>
        <taxon>Agaricomycetes</taxon>
        <taxon>Polyporales</taxon>
        <taxon>Polyporaceae</taxon>
        <taxon>Dichomitus</taxon>
    </lineage>
</organism>
<evidence type="ECO:0000313" key="3">
    <source>
        <dbReference type="Proteomes" id="UP000053319"/>
    </source>
</evidence>
<proteinExistence type="predicted"/>
<accession>R7SJY3</accession>
<reference evidence="2 3" key="1">
    <citation type="journal article" date="2012" name="Science">
        <title>The Paleozoic origin of enzymatic lignin decomposition reconstructed from 31 fungal genomes.</title>
        <authorList>
            <person name="Floudas D."/>
            <person name="Binder M."/>
            <person name="Riley R."/>
            <person name="Barry K."/>
            <person name="Blanchette R.A."/>
            <person name="Henrissat B."/>
            <person name="Martinez A.T."/>
            <person name="Otillar R."/>
            <person name="Spatafora J.W."/>
            <person name="Yadav J.S."/>
            <person name="Aerts A."/>
            <person name="Benoit I."/>
            <person name="Boyd A."/>
            <person name="Carlson A."/>
            <person name="Copeland A."/>
            <person name="Coutinho P.M."/>
            <person name="de Vries R.P."/>
            <person name="Ferreira P."/>
            <person name="Findley K."/>
            <person name="Foster B."/>
            <person name="Gaskell J."/>
            <person name="Glotzer D."/>
            <person name="Gorecki P."/>
            <person name="Heitman J."/>
            <person name="Hesse C."/>
            <person name="Hori C."/>
            <person name="Igarashi K."/>
            <person name="Jurgens J.A."/>
            <person name="Kallen N."/>
            <person name="Kersten P."/>
            <person name="Kohler A."/>
            <person name="Kuees U."/>
            <person name="Kumar T.K.A."/>
            <person name="Kuo A."/>
            <person name="LaButti K."/>
            <person name="Larrondo L.F."/>
            <person name="Lindquist E."/>
            <person name="Ling A."/>
            <person name="Lombard V."/>
            <person name="Lucas S."/>
            <person name="Lundell T."/>
            <person name="Martin R."/>
            <person name="McLaughlin D.J."/>
            <person name="Morgenstern I."/>
            <person name="Morin E."/>
            <person name="Murat C."/>
            <person name="Nagy L.G."/>
            <person name="Nolan M."/>
            <person name="Ohm R.A."/>
            <person name="Patyshakuliyeva A."/>
            <person name="Rokas A."/>
            <person name="Ruiz-Duenas F.J."/>
            <person name="Sabat G."/>
            <person name="Salamov A."/>
            <person name="Samejima M."/>
            <person name="Schmutz J."/>
            <person name="Slot J.C."/>
            <person name="St John F."/>
            <person name="Stenlid J."/>
            <person name="Sun H."/>
            <person name="Sun S."/>
            <person name="Syed K."/>
            <person name="Tsang A."/>
            <person name="Wiebenga A."/>
            <person name="Young D."/>
            <person name="Pisabarro A."/>
            <person name="Eastwood D.C."/>
            <person name="Martin F."/>
            <person name="Cullen D."/>
            <person name="Grigoriev I.V."/>
            <person name="Hibbett D.S."/>
        </authorList>
    </citation>
    <scope>NUCLEOTIDE SEQUENCE [LARGE SCALE GENOMIC DNA]</scope>
    <source>
        <strain evidence="2 3">LYAD-421 SS1</strain>
    </source>
</reference>
<name>R7SJY3_DICSQ</name>
<gene>
    <name evidence="2" type="ORF">DICSQDRAFT_130102</name>
</gene>
<dbReference type="OMA" id="NILECTI"/>
<evidence type="ECO:0000256" key="1">
    <source>
        <dbReference type="SAM" id="MobiDB-lite"/>
    </source>
</evidence>
<feature type="region of interest" description="Disordered" evidence="1">
    <location>
        <begin position="1131"/>
        <end position="1175"/>
    </location>
</feature>
<sequence>MDSRSARAVFVMLGYMLSKINYRTLLFQDYPDLDSDQGISEFVCNILRYLGACVPKQADVHLDGQNKFYELDLTTTIALDEAIRRHYDEWIRNAPPEYQKTICGSSVPCSMSYKHGQNRQIWGTELERDVQRAFWEESANLKNILVYRVAFALHLQCTPVQDWEDRSLDEIHDTYGEELYDSPNPNTRERIDDLASYPMLDEGGKEMRIYQPNGEVVFRRYAIVPEDNEAFCGILCDLDKSRALFIAPEVLDIDDSDEDDIDIDPFRDDNDDPNDVGEFDDHAELRAHRKQVKRDVKFRFFPAAFTHTIGQIQADGPIRPLARKVEAINRDVRARPGVGPPVACSRNQIYNDLSHHTRLSAGQHIAQRGILTGTAAGAYAHTWQSESIASKSYGQVSSILPHSALATQIRNVKKSYLRFENVFTIHINRLDPSLHNGRAFFDHVVEPVLSACSHSDVCAAIKQSTVVLRHDVFPKLYIWTSTPITILMEEIWLRYVRPVMEKRRAAGVRQAPSSRSRSTPSIARLGMVPEPQWIEILAILERSFNFCHTGNAICLSQKLMQQTFTNRALLDGYMPLLAGALKLNSADGAIPIAPLDLWPTTEDGQPLVASKTSQVYTYGESHWSRYYAQFRIKHRIAVATATIHDSEERMDLAISVLGDIVVQAYQEDVVEMVRRAVKAVRDDAKLRPNDYAPGWVETRRTSFRQWHKRKNPLDYGDDYDTISLLSRAIAIRDDARIDPLPQAPEKSISVMEFAHRLYNIGTAQRRQSVVAPVWREGATWHTLHVTLAHGSALLGQEFSDAEKAKRLTKAIADAVLANHVHFFPNKSGDRSSVPSLSSWTYLGNPPNAAHLATSRLDSVGTHLKRKRTQAIRELVENDITAKWNILECTIESYKRYMTRTRLPEDWSWNGDQSLEGNEEVYRVYQWAATRLANPQRDWCTRLAMHLAFLLSKITPYVFSPDVTKENDFPDVKRILKEMEQLKQNSPSESSISIIRKLPWIKKERNGAHDRALYFTQAAVVIMSWIDPDSPVRKQIENVNRKRELIAQWNKKHGLGCVTMIKLGVLYGAGRGVLSSPKTGQNYFARSVDDLMQWEQQVTGALGRSVDGAYKLVLTVFGTAIANRLIESGEMPSISLPRNAPSTSRLGSALQAGRRTSTAIDDSDNEGGHPPQRRRY</sequence>
<dbReference type="GeneID" id="18834604"/>
<evidence type="ECO:0000313" key="2">
    <source>
        <dbReference type="EMBL" id="EJF56461.1"/>
    </source>
</evidence>
<dbReference type="AlphaFoldDB" id="R7SJY3"/>
<dbReference type="Proteomes" id="UP000053319">
    <property type="component" value="Unassembled WGS sequence"/>
</dbReference>
<dbReference type="HOGENOM" id="CLU_258930_0_0_1"/>
<dbReference type="RefSeq" id="XP_007370835.1">
    <property type="nucleotide sequence ID" value="XM_007370773.1"/>
</dbReference>
<dbReference type="EMBL" id="JH719471">
    <property type="protein sequence ID" value="EJF56461.1"/>
    <property type="molecule type" value="Genomic_DNA"/>
</dbReference>
<dbReference type="OrthoDB" id="2804548at2759"/>
<protein>
    <submittedName>
        <fullName evidence="2">Uncharacterized protein</fullName>
    </submittedName>
</protein>